<dbReference type="GO" id="GO:0098552">
    <property type="term" value="C:side of membrane"/>
    <property type="evidence" value="ECO:0007669"/>
    <property type="project" value="UniProtKB-KW"/>
</dbReference>
<comment type="similarity">
    <text evidence="3">Belongs to the RBT5 family.</text>
</comment>
<gene>
    <name evidence="18" type="ORF">CI238_13186</name>
</gene>
<accession>A0A162NWW9</accession>
<evidence type="ECO:0000256" key="9">
    <source>
        <dbReference type="ARBA" id="ARBA00022729"/>
    </source>
</evidence>
<dbReference type="PANTHER" id="PTHR37928">
    <property type="entry name" value="CFEM DOMAIN PROTEIN (AFU_ORTHOLOGUE AFUA_6G14090)"/>
    <property type="match status" value="1"/>
</dbReference>
<keyword evidence="6 15" id="KW-0349">Heme</keyword>
<keyword evidence="9" id="KW-0732">Signal</keyword>
<protein>
    <submittedName>
        <fullName evidence="18">Cfem domain-containing protein</fullName>
    </submittedName>
</protein>
<feature type="domain" description="CFEM" evidence="17">
    <location>
        <begin position="105"/>
        <end position="219"/>
    </location>
</feature>
<feature type="binding site" description="axial binding residue" evidence="15">
    <location>
        <position position="154"/>
    </location>
    <ligand>
        <name>heme</name>
        <dbReference type="ChEBI" id="CHEBI:30413"/>
    </ligand>
    <ligandPart>
        <name>Fe</name>
        <dbReference type="ChEBI" id="CHEBI:18248"/>
    </ligandPart>
</feature>
<keyword evidence="11" id="KW-0472">Membrane</keyword>
<evidence type="ECO:0000256" key="12">
    <source>
        <dbReference type="ARBA" id="ARBA00023157"/>
    </source>
</evidence>
<keyword evidence="4" id="KW-1003">Cell membrane</keyword>
<evidence type="ECO:0000256" key="2">
    <source>
        <dbReference type="ARBA" id="ARBA00004613"/>
    </source>
</evidence>
<evidence type="ECO:0000256" key="6">
    <source>
        <dbReference type="ARBA" id="ARBA00022617"/>
    </source>
</evidence>
<dbReference type="Pfam" id="PF05730">
    <property type="entry name" value="CFEM"/>
    <property type="match status" value="1"/>
</dbReference>
<evidence type="ECO:0000256" key="16">
    <source>
        <dbReference type="SAM" id="MobiDB-lite"/>
    </source>
</evidence>
<evidence type="ECO:0000256" key="15">
    <source>
        <dbReference type="PROSITE-ProRule" id="PRU01356"/>
    </source>
</evidence>
<evidence type="ECO:0000256" key="8">
    <source>
        <dbReference type="ARBA" id="ARBA00022723"/>
    </source>
</evidence>
<keyword evidence="5" id="KW-0964">Secreted</keyword>
<evidence type="ECO:0000313" key="19">
    <source>
        <dbReference type="Proteomes" id="UP000076584"/>
    </source>
</evidence>
<evidence type="ECO:0000259" key="17">
    <source>
        <dbReference type="PROSITE" id="PS52012"/>
    </source>
</evidence>
<comment type="caution">
    <text evidence="18">The sequence shown here is derived from an EMBL/GenBank/DDBJ whole genome shotgun (WGS) entry which is preliminary data.</text>
</comment>
<proteinExistence type="inferred from homology"/>
<evidence type="ECO:0000256" key="1">
    <source>
        <dbReference type="ARBA" id="ARBA00004609"/>
    </source>
</evidence>
<keyword evidence="14" id="KW-0449">Lipoprotein</keyword>
<dbReference type="GO" id="GO:0005576">
    <property type="term" value="C:extracellular region"/>
    <property type="evidence" value="ECO:0007669"/>
    <property type="project" value="UniProtKB-SubCell"/>
</dbReference>
<dbReference type="GO" id="GO:0046872">
    <property type="term" value="F:metal ion binding"/>
    <property type="evidence" value="ECO:0007669"/>
    <property type="project" value="UniProtKB-UniRule"/>
</dbReference>
<dbReference type="PANTHER" id="PTHR37928:SF2">
    <property type="entry name" value="GPI ANCHORED CFEM DOMAIN PROTEIN (AFU_ORTHOLOGUE AFUA_6G10580)"/>
    <property type="match status" value="1"/>
</dbReference>
<keyword evidence="13" id="KW-0325">Glycoprotein</keyword>
<dbReference type="AlphaFoldDB" id="A0A162NWW9"/>
<evidence type="ECO:0000256" key="7">
    <source>
        <dbReference type="ARBA" id="ARBA00022622"/>
    </source>
</evidence>
<dbReference type="InterPro" id="IPR008427">
    <property type="entry name" value="Extracellular_membr_CFEM_dom"/>
</dbReference>
<feature type="region of interest" description="Disordered" evidence="16">
    <location>
        <begin position="210"/>
        <end position="236"/>
    </location>
</feature>
<feature type="disulfide bond" evidence="15">
    <location>
        <begin position="150"/>
        <end position="157"/>
    </location>
</feature>
<evidence type="ECO:0000256" key="4">
    <source>
        <dbReference type="ARBA" id="ARBA00022475"/>
    </source>
</evidence>
<keyword evidence="7" id="KW-0336">GPI-anchor</keyword>
<keyword evidence="8 15" id="KW-0479">Metal-binding</keyword>
<dbReference type="Proteomes" id="UP000076584">
    <property type="component" value="Unassembled WGS sequence"/>
</dbReference>
<feature type="region of interest" description="Disordered" evidence="16">
    <location>
        <begin position="78"/>
        <end position="103"/>
    </location>
</feature>
<organism evidence="18 19">
    <name type="scientific">Colletotrichum incanum</name>
    <name type="common">Soybean anthracnose fungus</name>
    <dbReference type="NCBI Taxonomy" id="1573173"/>
    <lineage>
        <taxon>Eukaryota</taxon>
        <taxon>Fungi</taxon>
        <taxon>Dikarya</taxon>
        <taxon>Ascomycota</taxon>
        <taxon>Pezizomycotina</taxon>
        <taxon>Sordariomycetes</taxon>
        <taxon>Hypocreomycetidae</taxon>
        <taxon>Glomerellales</taxon>
        <taxon>Glomerellaceae</taxon>
        <taxon>Colletotrichum</taxon>
        <taxon>Colletotrichum spaethianum species complex</taxon>
    </lineage>
</organism>
<evidence type="ECO:0000256" key="10">
    <source>
        <dbReference type="ARBA" id="ARBA00023004"/>
    </source>
</evidence>
<dbReference type="SMART" id="SM00747">
    <property type="entry name" value="CFEM"/>
    <property type="match status" value="1"/>
</dbReference>
<evidence type="ECO:0000256" key="5">
    <source>
        <dbReference type="ARBA" id="ARBA00022525"/>
    </source>
</evidence>
<dbReference type="STRING" id="1573173.A0A162NWW9"/>
<dbReference type="EMBL" id="LFIW01000440">
    <property type="protein sequence ID" value="KZL86397.1"/>
    <property type="molecule type" value="Genomic_DNA"/>
</dbReference>
<sequence>MVRIRLRHATAGCRHHLCCVASTSFSLFSPPPGFSCSHLFGLFYSLFSFPRSSLNCFVLVFSRTASYYFNAHTCPRHVHSNSDRSPPSVAQHNPRKRKEKSTHVRRNTVVMKFSAVAIALAGLAVAQTDLPTCAQGCVNQYTTGNAIAGCSNLDIKCICSNEGFLDGIACCLANACPTADQANAVKFAKNICTGAGVAVPDQVVCKNANASSPGSQTTPAQTGAAQTSAPASATNTPNAAATMGPVALLGGLVAALFAL</sequence>
<evidence type="ECO:0000256" key="11">
    <source>
        <dbReference type="ARBA" id="ARBA00023136"/>
    </source>
</evidence>
<dbReference type="InterPro" id="IPR051735">
    <property type="entry name" value="CFEM_domain"/>
</dbReference>
<comment type="subcellular location">
    <subcellularLocation>
        <location evidence="1">Cell membrane</location>
        <topology evidence="1">Lipid-anchor</topology>
        <topology evidence="1">GPI-anchor</topology>
    </subcellularLocation>
    <subcellularLocation>
        <location evidence="2">Secreted</location>
    </subcellularLocation>
</comment>
<evidence type="ECO:0000256" key="3">
    <source>
        <dbReference type="ARBA" id="ARBA00010031"/>
    </source>
</evidence>
<reference evidence="18 19" key="1">
    <citation type="submission" date="2015-06" db="EMBL/GenBank/DDBJ databases">
        <title>Survival trade-offs in plant roots during colonization by closely related pathogenic and mutualistic fungi.</title>
        <authorList>
            <person name="Hacquard S."/>
            <person name="Kracher B."/>
            <person name="Hiruma K."/>
            <person name="Weinman A."/>
            <person name="Muench P."/>
            <person name="Garrido Oter R."/>
            <person name="Ver Loren van Themaat E."/>
            <person name="Dallerey J.-F."/>
            <person name="Damm U."/>
            <person name="Henrissat B."/>
            <person name="Lespinet O."/>
            <person name="Thon M."/>
            <person name="Kemen E."/>
            <person name="McHardy A.C."/>
            <person name="Schulze-Lefert P."/>
            <person name="O'Connell R.J."/>
        </authorList>
    </citation>
    <scope>NUCLEOTIDE SEQUENCE [LARGE SCALE GENOMIC DNA]</scope>
    <source>
        <strain evidence="18 19">MAFF 238704</strain>
    </source>
</reference>
<keyword evidence="10 15" id="KW-0408">Iron</keyword>
<dbReference type="PROSITE" id="PS52012">
    <property type="entry name" value="CFEM"/>
    <property type="match status" value="1"/>
</dbReference>
<comment type="caution">
    <text evidence="15">Lacks conserved residue(s) required for the propagation of feature annotation.</text>
</comment>
<keyword evidence="19" id="KW-1185">Reference proteome</keyword>
<feature type="disulfide bond" evidence="15">
    <location>
        <begin position="159"/>
        <end position="192"/>
    </location>
</feature>
<name>A0A162NWW9_COLIC</name>
<dbReference type="GO" id="GO:0005886">
    <property type="term" value="C:plasma membrane"/>
    <property type="evidence" value="ECO:0007669"/>
    <property type="project" value="UniProtKB-SubCell"/>
</dbReference>
<feature type="compositionally biased region" description="Low complexity" evidence="16">
    <location>
        <begin position="214"/>
        <end position="236"/>
    </location>
</feature>
<feature type="compositionally biased region" description="Basic residues" evidence="16">
    <location>
        <begin position="93"/>
        <end position="103"/>
    </location>
</feature>
<evidence type="ECO:0000256" key="14">
    <source>
        <dbReference type="ARBA" id="ARBA00023288"/>
    </source>
</evidence>
<evidence type="ECO:0000256" key="13">
    <source>
        <dbReference type="ARBA" id="ARBA00023180"/>
    </source>
</evidence>
<keyword evidence="12 15" id="KW-1015">Disulfide bond</keyword>
<evidence type="ECO:0000313" key="18">
    <source>
        <dbReference type="EMBL" id="KZL86397.1"/>
    </source>
</evidence>